<dbReference type="GO" id="GO:0005524">
    <property type="term" value="F:ATP binding"/>
    <property type="evidence" value="ECO:0007669"/>
    <property type="project" value="UniProtKB-UniRule"/>
</dbReference>
<evidence type="ECO:0000313" key="6">
    <source>
        <dbReference type="EMBL" id="SIS71078.1"/>
    </source>
</evidence>
<evidence type="ECO:0000313" key="7">
    <source>
        <dbReference type="Proteomes" id="UP000186026"/>
    </source>
</evidence>
<keyword evidence="2 4" id="KW-0547">Nucleotide-binding</keyword>
<dbReference type="Gene3D" id="3.30.470.20">
    <property type="entry name" value="ATP-grasp fold, B domain"/>
    <property type="match status" value="1"/>
</dbReference>
<dbReference type="SUPFAM" id="SSF56059">
    <property type="entry name" value="Glutathione synthetase ATP-binding domain-like"/>
    <property type="match status" value="1"/>
</dbReference>
<accession>A0A1N7LB81</accession>
<keyword evidence="3 4" id="KW-0067">ATP-binding</keyword>
<feature type="domain" description="ATP-grasp" evidence="5">
    <location>
        <begin position="89"/>
        <end position="300"/>
    </location>
</feature>
<dbReference type="Proteomes" id="UP000186026">
    <property type="component" value="Unassembled WGS sequence"/>
</dbReference>
<dbReference type="GO" id="GO:0016874">
    <property type="term" value="F:ligase activity"/>
    <property type="evidence" value="ECO:0007669"/>
    <property type="project" value="UniProtKB-KW"/>
</dbReference>
<gene>
    <name evidence="6" type="ORF">SAMN05421761_103190</name>
</gene>
<dbReference type="OrthoDB" id="9803907at2"/>
<keyword evidence="7" id="KW-1185">Reference proteome</keyword>
<reference evidence="7" key="1">
    <citation type="submission" date="2017-01" db="EMBL/GenBank/DDBJ databases">
        <authorList>
            <person name="Varghese N."/>
            <person name="Submissions S."/>
        </authorList>
    </citation>
    <scope>NUCLEOTIDE SEQUENCE [LARGE SCALE GENOMIC DNA]</scope>
    <source>
        <strain evidence="7">DSM 46698</strain>
    </source>
</reference>
<keyword evidence="1" id="KW-0436">Ligase</keyword>
<name>A0A1N7LB81_9BACT</name>
<dbReference type="InterPro" id="IPR011761">
    <property type="entry name" value="ATP-grasp"/>
</dbReference>
<dbReference type="GO" id="GO:0046872">
    <property type="term" value="F:metal ion binding"/>
    <property type="evidence" value="ECO:0007669"/>
    <property type="project" value="InterPro"/>
</dbReference>
<dbReference type="Pfam" id="PF13535">
    <property type="entry name" value="ATP-grasp_4"/>
    <property type="match status" value="1"/>
</dbReference>
<dbReference type="PROSITE" id="PS50975">
    <property type="entry name" value="ATP_GRASP"/>
    <property type="match status" value="1"/>
</dbReference>
<dbReference type="PANTHER" id="PTHR43585:SF2">
    <property type="entry name" value="ATP-GRASP ENZYME FSQD"/>
    <property type="match status" value="1"/>
</dbReference>
<dbReference type="AlphaFoldDB" id="A0A1N7LB81"/>
<dbReference type="RefSeq" id="WP_076499111.1">
    <property type="nucleotide sequence ID" value="NZ_FTOP01000003.1"/>
</dbReference>
<dbReference type="EMBL" id="FTOP01000003">
    <property type="protein sequence ID" value="SIS71078.1"/>
    <property type="molecule type" value="Genomic_DNA"/>
</dbReference>
<proteinExistence type="predicted"/>
<sequence length="397" mass="47089">MILLDYPFVSDFLLETIEQFQYPVVATQQAKDWCKNRNINFISEKEAEKRIQQDPKIAIYTNSENSISWVQQHAQGTRFPELIDTFKNKFRFRKLVSDIFPDYYFRSIPFSELKNINPNDLQYPLIVKPAVGFFSIAVHKVDRPEDWNGTVDQIIASIASTQSLYPKEVIDNTDFIIEAYIKGEEYAFDCYFDKNGEPVILNILHHVFISEEDVSDRWYYSSEEIINKLHDPLMDFLKAIGEKLEIKNFPLHIEVRVDQNDHIIPIEVNPMRFGGWCTTADLTWFAYGINSYQYFFESRKPDWEAVFKNKKDKKYSLILLDKSHQFKREEIESFDYEKIAADFENPIHVRRYPLNEFGVFGFLFTETSKENEKELHDILHSDLEDYIIFKKEKFLSQ</sequence>
<protein>
    <submittedName>
        <fullName evidence="6">ATP-grasp domain-containing protein</fullName>
    </submittedName>
</protein>
<evidence type="ECO:0000256" key="2">
    <source>
        <dbReference type="ARBA" id="ARBA00022741"/>
    </source>
</evidence>
<dbReference type="InterPro" id="IPR052032">
    <property type="entry name" value="ATP-dep_AA_Ligase"/>
</dbReference>
<dbReference type="STRING" id="529505.SAMN05421761_103190"/>
<evidence type="ECO:0000259" key="5">
    <source>
        <dbReference type="PROSITE" id="PS50975"/>
    </source>
</evidence>
<evidence type="ECO:0000256" key="1">
    <source>
        <dbReference type="ARBA" id="ARBA00022598"/>
    </source>
</evidence>
<dbReference type="PANTHER" id="PTHR43585">
    <property type="entry name" value="FUMIPYRROLE BIOSYNTHESIS PROTEIN C"/>
    <property type="match status" value="1"/>
</dbReference>
<evidence type="ECO:0000256" key="4">
    <source>
        <dbReference type="PROSITE-ProRule" id="PRU00409"/>
    </source>
</evidence>
<organism evidence="6 7">
    <name type="scientific">Belliella pelovolcani</name>
    <dbReference type="NCBI Taxonomy" id="529505"/>
    <lineage>
        <taxon>Bacteria</taxon>
        <taxon>Pseudomonadati</taxon>
        <taxon>Bacteroidota</taxon>
        <taxon>Cytophagia</taxon>
        <taxon>Cytophagales</taxon>
        <taxon>Cyclobacteriaceae</taxon>
        <taxon>Belliella</taxon>
    </lineage>
</organism>
<evidence type="ECO:0000256" key="3">
    <source>
        <dbReference type="ARBA" id="ARBA00022840"/>
    </source>
</evidence>